<keyword evidence="8" id="KW-1185">Reference proteome</keyword>
<keyword evidence="3 5" id="KW-0540">Nuclease</keyword>
<dbReference type="CDD" id="cd16964">
    <property type="entry name" value="YqgF"/>
    <property type="match status" value="1"/>
</dbReference>
<proteinExistence type="inferred from homology"/>
<evidence type="ECO:0000256" key="3">
    <source>
        <dbReference type="ARBA" id="ARBA00022722"/>
    </source>
</evidence>
<organism evidence="7 8">
    <name type="scientific">Granulicella aggregans</name>
    <dbReference type="NCBI Taxonomy" id="474949"/>
    <lineage>
        <taxon>Bacteria</taxon>
        <taxon>Pseudomonadati</taxon>
        <taxon>Acidobacteriota</taxon>
        <taxon>Terriglobia</taxon>
        <taxon>Terriglobales</taxon>
        <taxon>Acidobacteriaceae</taxon>
        <taxon>Granulicella</taxon>
    </lineage>
</organism>
<comment type="function">
    <text evidence="5">Could be a nuclease involved in processing of the 5'-end of pre-16S rRNA.</text>
</comment>
<dbReference type="AlphaFoldDB" id="A0A7W7ZC94"/>
<evidence type="ECO:0000256" key="1">
    <source>
        <dbReference type="ARBA" id="ARBA00022490"/>
    </source>
</evidence>
<keyword evidence="2 5" id="KW-0690">Ribosome biogenesis</keyword>
<dbReference type="Proteomes" id="UP000540989">
    <property type="component" value="Unassembled WGS sequence"/>
</dbReference>
<dbReference type="InterPro" id="IPR037027">
    <property type="entry name" value="YqgF/RNaseH-like_dom_sf"/>
</dbReference>
<dbReference type="GO" id="GO:0000967">
    <property type="term" value="P:rRNA 5'-end processing"/>
    <property type="evidence" value="ECO:0007669"/>
    <property type="project" value="UniProtKB-UniRule"/>
</dbReference>
<dbReference type="Gene3D" id="3.30.420.140">
    <property type="entry name" value="YqgF/RNase H-like domain"/>
    <property type="match status" value="1"/>
</dbReference>
<dbReference type="SUPFAM" id="SSF53098">
    <property type="entry name" value="Ribonuclease H-like"/>
    <property type="match status" value="1"/>
</dbReference>
<evidence type="ECO:0000256" key="4">
    <source>
        <dbReference type="ARBA" id="ARBA00022801"/>
    </source>
</evidence>
<comment type="caution">
    <text evidence="7">The sequence shown here is derived from an EMBL/GenBank/DDBJ whole genome shotgun (WGS) entry which is preliminary data.</text>
</comment>
<dbReference type="InterPro" id="IPR006641">
    <property type="entry name" value="YqgF/RNaseH-like_dom"/>
</dbReference>
<dbReference type="Pfam" id="PF03652">
    <property type="entry name" value="RuvX"/>
    <property type="match status" value="1"/>
</dbReference>
<dbReference type="HAMAP" id="MF_00651">
    <property type="entry name" value="Nuclease_YqgF"/>
    <property type="match status" value="1"/>
</dbReference>
<protein>
    <recommendedName>
        <fullName evidence="5">Putative pre-16S rRNA nuclease</fullName>
        <ecNumber evidence="5">3.1.-.-</ecNumber>
    </recommendedName>
</protein>
<keyword evidence="1 5" id="KW-0963">Cytoplasm</keyword>
<dbReference type="PANTHER" id="PTHR33317">
    <property type="entry name" value="POLYNUCLEOTIDYL TRANSFERASE, RIBONUCLEASE H-LIKE SUPERFAMILY PROTEIN"/>
    <property type="match status" value="1"/>
</dbReference>
<dbReference type="PANTHER" id="PTHR33317:SF4">
    <property type="entry name" value="POLYNUCLEOTIDYL TRANSFERASE, RIBONUCLEASE H-LIKE SUPERFAMILY PROTEIN"/>
    <property type="match status" value="1"/>
</dbReference>
<dbReference type="GO" id="GO:0016788">
    <property type="term" value="F:hydrolase activity, acting on ester bonds"/>
    <property type="evidence" value="ECO:0007669"/>
    <property type="project" value="UniProtKB-UniRule"/>
</dbReference>
<evidence type="ECO:0000259" key="6">
    <source>
        <dbReference type="SMART" id="SM00732"/>
    </source>
</evidence>
<dbReference type="SMART" id="SM00732">
    <property type="entry name" value="YqgFc"/>
    <property type="match status" value="1"/>
</dbReference>
<evidence type="ECO:0000256" key="2">
    <source>
        <dbReference type="ARBA" id="ARBA00022517"/>
    </source>
</evidence>
<dbReference type="InterPro" id="IPR005227">
    <property type="entry name" value="YqgF"/>
</dbReference>
<dbReference type="GO" id="GO:0005829">
    <property type="term" value="C:cytosol"/>
    <property type="evidence" value="ECO:0007669"/>
    <property type="project" value="TreeGrafter"/>
</dbReference>
<name>A0A7W7ZC94_9BACT</name>
<keyword evidence="4 5" id="KW-0378">Hydrolase</keyword>
<evidence type="ECO:0000313" key="7">
    <source>
        <dbReference type="EMBL" id="MBB5057088.1"/>
    </source>
</evidence>
<dbReference type="EMBL" id="JACHIP010000002">
    <property type="protein sequence ID" value="MBB5057088.1"/>
    <property type="molecule type" value="Genomic_DNA"/>
</dbReference>
<dbReference type="GO" id="GO:0004518">
    <property type="term" value="F:nuclease activity"/>
    <property type="evidence" value="ECO:0007669"/>
    <property type="project" value="UniProtKB-KW"/>
</dbReference>
<reference evidence="7 8" key="1">
    <citation type="submission" date="2020-08" db="EMBL/GenBank/DDBJ databases">
        <title>Genomic Encyclopedia of Type Strains, Phase IV (KMG-V): Genome sequencing to study the core and pangenomes of soil and plant-associated prokaryotes.</title>
        <authorList>
            <person name="Whitman W."/>
        </authorList>
    </citation>
    <scope>NUCLEOTIDE SEQUENCE [LARGE SCALE GENOMIC DNA]</scope>
    <source>
        <strain evidence="7 8">M8UP14</strain>
    </source>
</reference>
<dbReference type="RefSeq" id="WP_348641276.1">
    <property type="nucleotide sequence ID" value="NZ_JACHIP010000002.1"/>
</dbReference>
<gene>
    <name evidence="7" type="ORF">HDF16_001773</name>
</gene>
<feature type="domain" description="YqgF/RNase H-like" evidence="6">
    <location>
        <begin position="17"/>
        <end position="117"/>
    </location>
</feature>
<dbReference type="EC" id="3.1.-.-" evidence="5"/>
<comment type="subcellular location">
    <subcellularLocation>
        <location evidence="5">Cytoplasm</location>
    </subcellularLocation>
</comment>
<comment type="similarity">
    <text evidence="5">Belongs to the YqgF HJR family.</text>
</comment>
<accession>A0A7W7ZC94</accession>
<evidence type="ECO:0000313" key="8">
    <source>
        <dbReference type="Proteomes" id="UP000540989"/>
    </source>
</evidence>
<dbReference type="NCBIfam" id="TIGR00250">
    <property type="entry name" value="RNAse_H_YqgF"/>
    <property type="match status" value="1"/>
</dbReference>
<sequence length="161" mass="17723">MAQDTPIAEPATPDLPYRIVGFDVGDRRIGVALSDPLGFTAQPLFTLHRTNRRADMKAVARVLRKHAVTEAVVGNPLYMSGDQSPQAAKAQAFAEEIRAEFGITIHLWDERLSTTQAHRHLDDAGHAAMGRKGIIDQVAAVLILQSWLDARAARHKREEAL</sequence>
<dbReference type="InterPro" id="IPR012337">
    <property type="entry name" value="RNaseH-like_sf"/>
</dbReference>
<evidence type="ECO:0000256" key="5">
    <source>
        <dbReference type="HAMAP-Rule" id="MF_00651"/>
    </source>
</evidence>